<accession>X0T218</accession>
<sequence>MLVLRNKTRGASKIGYLVKAVRGGFEYAGAGDTPVGVVTRVVPAGAKCKIQTEGEALVYAGETITAGVALRTT</sequence>
<reference evidence="1" key="1">
    <citation type="journal article" date="2014" name="Front. Microbiol.">
        <title>High frequency of phylogenetically diverse reductive dehalogenase-homologous genes in deep subseafloor sedimentary metagenomes.</title>
        <authorList>
            <person name="Kawai M."/>
            <person name="Futagami T."/>
            <person name="Toyoda A."/>
            <person name="Takaki Y."/>
            <person name="Nishi S."/>
            <person name="Hori S."/>
            <person name="Arai W."/>
            <person name="Tsubouchi T."/>
            <person name="Morono Y."/>
            <person name="Uchiyama I."/>
            <person name="Ito T."/>
            <person name="Fujiyama A."/>
            <person name="Inagaki F."/>
            <person name="Takami H."/>
        </authorList>
    </citation>
    <scope>NUCLEOTIDE SEQUENCE</scope>
    <source>
        <strain evidence="1">Expedition CK06-06</strain>
    </source>
</reference>
<gene>
    <name evidence="1" type="ORF">S01H1_06474</name>
</gene>
<dbReference type="AlphaFoldDB" id="X0T218"/>
<feature type="non-terminal residue" evidence="1">
    <location>
        <position position="73"/>
    </location>
</feature>
<evidence type="ECO:0000313" key="1">
    <source>
        <dbReference type="EMBL" id="GAF81401.1"/>
    </source>
</evidence>
<organism evidence="1">
    <name type="scientific">marine sediment metagenome</name>
    <dbReference type="NCBI Taxonomy" id="412755"/>
    <lineage>
        <taxon>unclassified sequences</taxon>
        <taxon>metagenomes</taxon>
        <taxon>ecological metagenomes</taxon>
    </lineage>
</organism>
<dbReference type="EMBL" id="BARS01003343">
    <property type="protein sequence ID" value="GAF81401.1"/>
    <property type="molecule type" value="Genomic_DNA"/>
</dbReference>
<proteinExistence type="predicted"/>
<comment type="caution">
    <text evidence="1">The sequence shown here is derived from an EMBL/GenBank/DDBJ whole genome shotgun (WGS) entry which is preliminary data.</text>
</comment>
<protein>
    <submittedName>
        <fullName evidence="1">Uncharacterized protein</fullName>
    </submittedName>
</protein>
<name>X0T218_9ZZZZ</name>